<keyword evidence="4" id="KW-1185">Reference proteome</keyword>
<keyword evidence="1" id="KW-1133">Transmembrane helix</keyword>
<accession>A0AAV5AGA9</accession>
<evidence type="ECO:0000256" key="1">
    <source>
        <dbReference type="SAM" id="Phobius"/>
    </source>
</evidence>
<evidence type="ECO:0000313" key="3">
    <source>
        <dbReference type="EMBL" id="GJJ10975.1"/>
    </source>
</evidence>
<keyword evidence="1" id="KW-0472">Membrane</keyword>
<evidence type="ECO:0000259" key="2">
    <source>
        <dbReference type="Pfam" id="PF20151"/>
    </source>
</evidence>
<name>A0AAV5AGA9_9AGAM</name>
<sequence length="215" mass="24343">MFQDGLCPFRIASRRPPESPSREHKWKAHLSSFSQSKRRKAIILNAQFSEAKTFITNDNASRMADLFCCIHSSGIYLGLLQEDKINPRADRAVPFAVISRESSPLVVNDGSTCITSGLHSPEGIDTILYRSRRFLHRHVILISFITGSVVLAYDYLLTFSAEVKYIWRRKPTLPSILFLILRYFTFVGAFVATSLVVPGTYEVISYVLNSSNYLI</sequence>
<feature type="transmembrane region" description="Helical" evidence="1">
    <location>
        <begin position="176"/>
        <end position="197"/>
    </location>
</feature>
<protein>
    <recommendedName>
        <fullName evidence="2">DUF6533 domain-containing protein</fullName>
    </recommendedName>
</protein>
<dbReference type="AlphaFoldDB" id="A0AAV5AGA9"/>
<feature type="domain" description="DUF6533" evidence="2">
    <location>
        <begin position="149"/>
        <end position="187"/>
    </location>
</feature>
<reference evidence="3" key="1">
    <citation type="submission" date="2021-10" db="EMBL/GenBank/DDBJ databases">
        <title>De novo Genome Assembly of Clathrus columnatus (Basidiomycota, Fungi) Using Illumina and Nanopore Sequence Data.</title>
        <authorList>
            <person name="Ogiso-Tanaka E."/>
            <person name="Itagaki H."/>
            <person name="Hosoya T."/>
            <person name="Hosaka K."/>
        </authorList>
    </citation>
    <scope>NUCLEOTIDE SEQUENCE</scope>
    <source>
        <strain evidence="3">MO-923</strain>
    </source>
</reference>
<organism evidence="3 4">
    <name type="scientific">Clathrus columnatus</name>
    <dbReference type="NCBI Taxonomy" id="1419009"/>
    <lineage>
        <taxon>Eukaryota</taxon>
        <taxon>Fungi</taxon>
        <taxon>Dikarya</taxon>
        <taxon>Basidiomycota</taxon>
        <taxon>Agaricomycotina</taxon>
        <taxon>Agaricomycetes</taxon>
        <taxon>Phallomycetidae</taxon>
        <taxon>Phallales</taxon>
        <taxon>Clathraceae</taxon>
        <taxon>Clathrus</taxon>
    </lineage>
</organism>
<gene>
    <name evidence="3" type="ORF">Clacol_005204</name>
</gene>
<dbReference type="Pfam" id="PF20151">
    <property type="entry name" value="DUF6533"/>
    <property type="match status" value="1"/>
</dbReference>
<comment type="caution">
    <text evidence="3">The sequence shown here is derived from an EMBL/GenBank/DDBJ whole genome shotgun (WGS) entry which is preliminary data.</text>
</comment>
<keyword evidence="1" id="KW-0812">Transmembrane</keyword>
<feature type="transmembrane region" description="Helical" evidence="1">
    <location>
        <begin position="139"/>
        <end position="156"/>
    </location>
</feature>
<dbReference type="Proteomes" id="UP001050691">
    <property type="component" value="Unassembled WGS sequence"/>
</dbReference>
<dbReference type="InterPro" id="IPR045340">
    <property type="entry name" value="DUF6533"/>
</dbReference>
<proteinExistence type="predicted"/>
<dbReference type="EMBL" id="BPWL01000006">
    <property type="protein sequence ID" value="GJJ10975.1"/>
    <property type="molecule type" value="Genomic_DNA"/>
</dbReference>
<evidence type="ECO:0000313" key="4">
    <source>
        <dbReference type="Proteomes" id="UP001050691"/>
    </source>
</evidence>